<dbReference type="Gene3D" id="3.40.50.720">
    <property type="entry name" value="NAD(P)-binding Rossmann-like Domain"/>
    <property type="match status" value="1"/>
</dbReference>
<dbReference type="InterPro" id="IPR036291">
    <property type="entry name" value="NAD(P)-bd_dom_sf"/>
</dbReference>
<dbReference type="PROSITE" id="PS00061">
    <property type="entry name" value="ADH_SHORT"/>
    <property type="match status" value="1"/>
</dbReference>
<dbReference type="InterPro" id="IPR020904">
    <property type="entry name" value="Sc_DH/Rdtase_CS"/>
</dbReference>
<reference evidence="4" key="1">
    <citation type="submission" date="2023-01" db="EMBL/GenBank/DDBJ databases">
        <title>The diversity of Class Acidimicrobiia in South China Sea sediment environments and the proposal of Iamia marina sp. nov., a novel species of the genus Iamia.</title>
        <authorList>
            <person name="He Y."/>
            <person name="Tian X."/>
        </authorList>
    </citation>
    <scope>NUCLEOTIDE SEQUENCE</scope>
    <source>
        <strain evidence="4">DSM 19957</strain>
    </source>
</reference>
<keyword evidence="2" id="KW-0560">Oxidoreductase</keyword>
<dbReference type="AlphaFoldDB" id="A0AAE9Y3R4"/>
<dbReference type="GO" id="GO:0016491">
    <property type="term" value="F:oxidoreductase activity"/>
    <property type="evidence" value="ECO:0007669"/>
    <property type="project" value="UniProtKB-KW"/>
</dbReference>
<organism evidence="4 5">
    <name type="scientific">Iamia majanohamensis</name>
    <dbReference type="NCBI Taxonomy" id="467976"/>
    <lineage>
        <taxon>Bacteria</taxon>
        <taxon>Bacillati</taxon>
        <taxon>Actinomycetota</taxon>
        <taxon>Acidimicrobiia</taxon>
        <taxon>Acidimicrobiales</taxon>
        <taxon>Iamiaceae</taxon>
        <taxon>Iamia</taxon>
    </lineage>
</organism>
<dbReference type="PRINTS" id="PR00080">
    <property type="entry name" value="SDRFAMILY"/>
</dbReference>
<protein>
    <submittedName>
        <fullName evidence="4">SDR family NAD(P)-dependent oxidoreductase</fullName>
    </submittedName>
</protein>
<evidence type="ECO:0000313" key="4">
    <source>
        <dbReference type="EMBL" id="WCO65517.1"/>
    </source>
</evidence>
<evidence type="ECO:0000256" key="3">
    <source>
        <dbReference type="RuleBase" id="RU000363"/>
    </source>
</evidence>
<gene>
    <name evidence="4" type="ORF">PO878_13520</name>
</gene>
<name>A0AAE9Y3R4_9ACTN</name>
<dbReference type="PRINTS" id="PR00081">
    <property type="entry name" value="GDHRDH"/>
</dbReference>
<dbReference type="KEGG" id="ima:PO878_13520"/>
<comment type="similarity">
    <text evidence="1 3">Belongs to the short-chain dehydrogenases/reductases (SDR) family.</text>
</comment>
<dbReference type="RefSeq" id="WP_272735042.1">
    <property type="nucleotide sequence ID" value="NZ_CP116942.1"/>
</dbReference>
<evidence type="ECO:0000256" key="2">
    <source>
        <dbReference type="ARBA" id="ARBA00023002"/>
    </source>
</evidence>
<dbReference type="Proteomes" id="UP001216390">
    <property type="component" value="Chromosome"/>
</dbReference>
<dbReference type="Pfam" id="PF00106">
    <property type="entry name" value="adh_short"/>
    <property type="match status" value="1"/>
</dbReference>
<dbReference type="PANTHER" id="PTHR45024:SF2">
    <property type="entry name" value="SCP2 DOMAIN-CONTAINING PROTEIN"/>
    <property type="match status" value="1"/>
</dbReference>
<dbReference type="InterPro" id="IPR002347">
    <property type="entry name" value="SDR_fam"/>
</dbReference>
<dbReference type="EMBL" id="CP116942">
    <property type="protein sequence ID" value="WCO65517.1"/>
    <property type="molecule type" value="Genomic_DNA"/>
</dbReference>
<dbReference type="PANTHER" id="PTHR45024">
    <property type="entry name" value="DEHYDROGENASES, SHORT CHAIN"/>
    <property type="match status" value="1"/>
</dbReference>
<keyword evidence="5" id="KW-1185">Reference proteome</keyword>
<evidence type="ECO:0000313" key="5">
    <source>
        <dbReference type="Proteomes" id="UP001216390"/>
    </source>
</evidence>
<proteinExistence type="inferred from homology"/>
<sequence>MGMLDGKVAIVTGAGHGIGRGHAMELAKHGAKVVVNDLGGSVTGEGEGRDADQTVGIIEERGGEAVANYENVADHEGAGRMVAQAVDTWGRLDVLVTNAGIVRDSAIWNMSEADFDAVMAVHIKGMWSPCHHAARHWRSVNKETGQPVGGRVITTTSGAGLVGNFGQTNYATAKAGVAGFTQTLSLELWRLGVTVNAVGPAAATRITATMPGAPDVIEPDDVPEDEWNRMDPAVSSPLVAWLASDESSHVTGQVIRAVAEDIILMTGWTNGAQISNGGKRWDATKLGTQLATDVFGTRAPGLRY</sequence>
<dbReference type="SUPFAM" id="SSF51735">
    <property type="entry name" value="NAD(P)-binding Rossmann-fold domains"/>
    <property type="match status" value="1"/>
</dbReference>
<evidence type="ECO:0000256" key="1">
    <source>
        <dbReference type="ARBA" id="ARBA00006484"/>
    </source>
</evidence>
<accession>A0AAE9Y3R4</accession>
<dbReference type="InterPro" id="IPR051687">
    <property type="entry name" value="Peroxisomal_Beta-Oxidation"/>
</dbReference>